<keyword evidence="8" id="KW-1185">Reference proteome</keyword>
<dbReference type="Gene3D" id="1.25.40.450">
    <property type="entry name" value="Nucleoporin, helical domain, N-terminal subdomain"/>
    <property type="match status" value="1"/>
</dbReference>
<dbReference type="PANTHER" id="PTHR10350:SF6">
    <property type="entry name" value="NUCLEAR PORE COMPLEX PROTEIN NUP155"/>
    <property type="match status" value="1"/>
</dbReference>
<evidence type="ECO:0000259" key="5">
    <source>
        <dbReference type="Pfam" id="PF03177"/>
    </source>
</evidence>
<keyword evidence="3" id="KW-0813">Transport</keyword>
<dbReference type="GO" id="GO:0006606">
    <property type="term" value="P:protein import into nucleus"/>
    <property type="evidence" value="ECO:0007669"/>
    <property type="project" value="TreeGrafter"/>
</dbReference>
<dbReference type="GO" id="GO:0036228">
    <property type="term" value="P:protein localization to nuclear inner membrane"/>
    <property type="evidence" value="ECO:0007669"/>
    <property type="project" value="TreeGrafter"/>
</dbReference>
<evidence type="ECO:0000313" key="8">
    <source>
        <dbReference type="Proteomes" id="UP001304243"/>
    </source>
</evidence>
<reference evidence="7 8" key="1">
    <citation type="submission" date="2022-11" db="EMBL/GenBank/DDBJ databases">
        <title>Mucor velutinosus strain NIH1002 WGS.</title>
        <authorList>
            <person name="Subramanian P."/>
            <person name="Mullikin J.C."/>
            <person name="Segre J.A."/>
            <person name="Zelazny A.M."/>
        </authorList>
    </citation>
    <scope>NUCLEOTIDE SEQUENCE [LARGE SCALE GENOMIC DNA]</scope>
    <source>
        <strain evidence="7 8">NIH1002</strain>
    </source>
</reference>
<comment type="subcellular location">
    <subcellularLocation>
        <location evidence="1">Nucleus</location>
    </subcellularLocation>
</comment>
<dbReference type="GO" id="GO:0000972">
    <property type="term" value="P:transcription-dependent tethering of RNA polymerase II gene DNA at nuclear periphery"/>
    <property type="evidence" value="ECO:0007669"/>
    <property type="project" value="TreeGrafter"/>
</dbReference>
<feature type="domain" description="Nucleoporin Nup133/Nup155-like N-terminal" evidence="6">
    <location>
        <begin position="66"/>
        <end position="455"/>
    </location>
</feature>
<dbReference type="EMBL" id="JASEJX010000033">
    <property type="protein sequence ID" value="KAK4510872.1"/>
    <property type="molecule type" value="Genomic_DNA"/>
</dbReference>
<dbReference type="GeneID" id="89948993"/>
<keyword evidence="4" id="KW-0539">Nucleus</keyword>
<gene>
    <name evidence="7" type="ORF">ATC70_005307</name>
</gene>
<feature type="domain" description="Nucleoporin Nup133/Nup155-like C-terminal" evidence="5">
    <location>
        <begin position="551"/>
        <end position="978"/>
    </location>
</feature>
<dbReference type="RefSeq" id="XP_064677538.1">
    <property type="nucleotide sequence ID" value="XM_064824602.1"/>
</dbReference>
<dbReference type="InterPro" id="IPR042533">
    <property type="entry name" value="Nucleoporin_Nup155_C_1"/>
</dbReference>
<dbReference type="InterPro" id="IPR007187">
    <property type="entry name" value="Nucleoporin_Nup133/Nup155_C"/>
</dbReference>
<dbReference type="InterPro" id="IPR014908">
    <property type="entry name" value="Nucleoporin_Nup133/Nup155_N"/>
</dbReference>
<dbReference type="InterPro" id="IPR042537">
    <property type="entry name" value="Nucleoporin_Nup155_C_2"/>
</dbReference>
<dbReference type="Gene3D" id="1.20.58.1780">
    <property type="match status" value="1"/>
</dbReference>
<dbReference type="GO" id="GO:0006405">
    <property type="term" value="P:RNA export from nucleus"/>
    <property type="evidence" value="ECO:0007669"/>
    <property type="project" value="TreeGrafter"/>
</dbReference>
<dbReference type="Gene3D" id="1.25.40.440">
    <property type="entry name" value="Nucleoporin, helical domain, central subdomain"/>
    <property type="match status" value="1"/>
</dbReference>
<dbReference type="GO" id="GO:0044611">
    <property type="term" value="C:nuclear pore inner ring"/>
    <property type="evidence" value="ECO:0007669"/>
    <property type="project" value="TreeGrafter"/>
</dbReference>
<evidence type="ECO:0000256" key="2">
    <source>
        <dbReference type="ARBA" id="ARBA00007373"/>
    </source>
</evidence>
<accession>A0AAN7D4Y6</accession>
<evidence type="ECO:0000256" key="1">
    <source>
        <dbReference type="ARBA" id="ARBA00004123"/>
    </source>
</evidence>
<evidence type="ECO:0000259" key="6">
    <source>
        <dbReference type="Pfam" id="PF08801"/>
    </source>
</evidence>
<dbReference type="PANTHER" id="PTHR10350">
    <property type="entry name" value="NUCLEAR PORE COMPLEX PROTEIN NUP155"/>
    <property type="match status" value="1"/>
</dbReference>
<comment type="similarity">
    <text evidence="2">Belongs to the non-repetitive/WGA-negative nucleoporin family.</text>
</comment>
<proteinExistence type="inferred from homology"/>
<evidence type="ECO:0000313" key="7">
    <source>
        <dbReference type="EMBL" id="KAK4510872.1"/>
    </source>
</evidence>
<sequence>MMTTTEPGKEFQAISDASASLESKAVVDRKFPDLYKTFTEHPKYCKNASDDYRNVIFKKAVTTSTSVLSEIQQFDQKSPCGFAPLINRAYFVIKNRLCLLDYANSQDISHHEEDDDIVGVGFVAPKPGIFLDSVKQLLVIATTTMIKVFGIADGPDGLQFVNSYMTTLTNRVCMRQIVGTSQGRIFMLGNDDNVWELDYKAKETWFSSKCSKKLQTSSSSLNFLFGKSRDPIVQLAVNESGTVLYQLTQSSSIHVVYLGTDGFTYNTAYRKHDCIADAKISQPSSKQFTPETRIVSIHTTTKAESLSYHLVAITSNGSRIYYNNQKNAQQMNYDAEPTGLITVHVRTPDDSVAPTDAVSHCLYRNGLTLFVKNPDANPTQSQIVAYSPNLANLGNLILATSTAQLIEDGTTIDIHGKVLSIVEAPTGSDDINEFKYAYHTPSRHFLVLTTSGVTILAKQRPVDMLHNLLLKTTPDTRFRLREFEPFFSQFGYLNACSLCFNLICSANLPTPDSLYSNSAISSPVQDAALELLKKYGQVTSALTDFNNRSYSSIHDGLALFVYRSVQGIWGKHLIKATTTPANTFYTNSIAKQELCNIRNTLSSIKNVIDQKQGLFHFAADSPETASYNHLLTFIDYLKESMSFFIYLIDTDLNAIIKTISKPASQARLLENDINTLLTTPEGMSTVTSDLTAALIDYTTKRYDGNIDYVIDMLTSQCGSFCRADDVLIFNAAKQIASAKTANAEQARKILANTITTLSSIASNISHSKAVEFASQYAELGYHEYGICLALDCAQARDPLNDATAYLDAGCPAGDARQGIFTKKKPFYDIAIEILKKVFLNPSQPADYRKKIMLIAFDPARNDKAFQFYAYDAFLRENIVSVLIEENAPNLEQYLKHPVEYKRLQLLAAYYRYNKRYDAAAQVFAALSQLPSISSEERLDYLTAAETCARSVTSPTKLLEMRYLMDDINTSRELVETQLRTTVQ</sequence>
<dbReference type="InterPro" id="IPR004870">
    <property type="entry name" value="Nucleoporin_Nup155"/>
</dbReference>
<dbReference type="AlphaFoldDB" id="A0AAN7D4Y6"/>
<organism evidence="7 8">
    <name type="scientific">Mucor velutinosus</name>
    <dbReference type="NCBI Taxonomy" id="708070"/>
    <lineage>
        <taxon>Eukaryota</taxon>
        <taxon>Fungi</taxon>
        <taxon>Fungi incertae sedis</taxon>
        <taxon>Mucoromycota</taxon>
        <taxon>Mucoromycotina</taxon>
        <taxon>Mucoromycetes</taxon>
        <taxon>Mucorales</taxon>
        <taxon>Mucorineae</taxon>
        <taxon>Mucoraceae</taxon>
        <taxon>Mucor</taxon>
    </lineage>
</organism>
<evidence type="ECO:0000256" key="3">
    <source>
        <dbReference type="ARBA" id="ARBA00022448"/>
    </source>
</evidence>
<dbReference type="GO" id="GO:0017056">
    <property type="term" value="F:structural constituent of nuclear pore"/>
    <property type="evidence" value="ECO:0007669"/>
    <property type="project" value="InterPro"/>
</dbReference>
<dbReference type="Pfam" id="PF08801">
    <property type="entry name" value="Nucleoporin_N"/>
    <property type="match status" value="1"/>
</dbReference>
<protein>
    <submittedName>
        <fullName evidence="7">Calreticulin</fullName>
    </submittedName>
</protein>
<evidence type="ECO:0000256" key="4">
    <source>
        <dbReference type="ARBA" id="ARBA00023242"/>
    </source>
</evidence>
<comment type="caution">
    <text evidence="7">The sequence shown here is derived from an EMBL/GenBank/DDBJ whole genome shotgun (WGS) entry which is preliminary data.</text>
</comment>
<name>A0AAN7D4Y6_9FUNG</name>
<dbReference type="Pfam" id="PF03177">
    <property type="entry name" value="Nucleoporin_C"/>
    <property type="match status" value="1"/>
</dbReference>
<dbReference type="Proteomes" id="UP001304243">
    <property type="component" value="Unassembled WGS sequence"/>
</dbReference>